<name>A0AAD4MTK1_9BILA</name>
<evidence type="ECO:0000256" key="1">
    <source>
        <dbReference type="SAM" id="MobiDB-lite"/>
    </source>
</evidence>
<dbReference type="EMBL" id="JAKKPZ010000054">
    <property type="protein sequence ID" value="KAI1705683.1"/>
    <property type="molecule type" value="Genomic_DNA"/>
</dbReference>
<protein>
    <submittedName>
        <fullName evidence="3">Uncharacterized protein</fullName>
    </submittedName>
</protein>
<gene>
    <name evidence="3" type="ORF">DdX_13477</name>
</gene>
<feature type="region of interest" description="Disordered" evidence="1">
    <location>
        <begin position="59"/>
        <end position="79"/>
    </location>
</feature>
<keyword evidence="2" id="KW-0472">Membrane</keyword>
<reference evidence="3" key="1">
    <citation type="submission" date="2022-01" db="EMBL/GenBank/DDBJ databases">
        <title>Genome Sequence Resource for Two Populations of Ditylenchus destructor, the Migratory Endoparasitic Phytonematode.</title>
        <authorList>
            <person name="Zhang H."/>
            <person name="Lin R."/>
            <person name="Xie B."/>
        </authorList>
    </citation>
    <scope>NUCLEOTIDE SEQUENCE</scope>
    <source>
        <strain evidence="3">BazhouSP</strain>
    </source>
</reference>
<evidence type="ECO:0000313" key="3">
    <source>
        <dbReference type="EMBL" id="KAI1705683.1"/>
    </source>
</evidence>
<feature type="transmembrane region" description="Helical" evidence="2">
    <location>
        <begin position="6"/>
        <end position="28"/>
    </location>
</feature>
<dbReference type="Proteomes" id="UP001201812">
    <property type="component" value="Unassembled WGS sequence"/>
</dbReference>
<dbReference type="AlphaFoldDB" id="A0AAD4MTK1"/>
<sequence>MSMFVWEVVAGSVLAVLLVEGITIWAMSWMNRRMIEPKPYRAVEKPREFGDAIAAGYESEPSVVSEEPESRKSQEKKRNGVSFLKCKSKKKAIRCRLYQPSEHRL</sequence>
<feature type="compositionally biased region" description="Basic and acidic residues" evidence="1">
    <location>
        <begin position="68"/>
        <end position="78"/>
    </location>
</feature>
<organism evidence="3 4">
    <name type="scientific">Ditylenchus destructor</name>
    <dbReference type="NCBI Taxonomy" id="166010"/>
    <lineage>
        <taxon>Eukaryota</taxon>
        <taxon>Metazoa</taxon>
        <taxon>Ecdysozoa</taxon>
        <taxon>Nematoda</taxon>
        <taxon>Chromadorea</taxon>
        <taxon>Rhabditida</taxon>
        <taxon>Tylenchina</taxon>
        <taxon>Tylenchomorpha</taxon>
        <taxon>Sphaerularioidea</taxon>
        <taxon>Anguinidae</taxon>
        <taxon>Anguininae</taxon>
        <taxon>Ditylenchus</taxon>
    </lineage>
</organism>
<evidence type="ECO:0000313" key="4">
    <source>
        <dbReference type="Proteomes" id="UP001201812"/>
    </source>
</evidence>
<accession>A0AAD4MTK1</accession>
<keyword evidence="2" id="KW-0812">Transmembrane</keyword>
<keyword evidence="2" id="KW-1133">Transmembrane helix</keyword>
<comment type="caution">
    <text evidence="3">The sequence shown here is derived from an EMBL/GenBank/DDBJ whole genome shotgun (WGS) entry which is preliminary data.</text>
</comment>
<evidence type="ECO:0000256" key="2">
    <source>
        <dbReference type="SAM" id="Phobius"/>
    </source>
</evidence>
<keyword evidence="4" id="KW-1185">Reference proteome</keyword>
<proteinExistence type="predicted"/>